<evidence type="ECO:0000313" key="2">
    <source>
        <dbReference type="Proteomes" id="UP001232536"/>
    </source>
</evidence>
<protein>
    <submittedName>
        <fullName evidence="1">Uncharacterized protein</fullName>
    </submittedName>
</protein>
<proteinExistence type="predicted"/>
<reference evidence="1 2" key="1">
    <citation type="submission" date="2023-07" db="EMBL/GenBank/DDBJ databases">
        <title>Description of novel actinomycetes strains, isolated from tidal flat sediment.</title>
        <authorList>
            <person name="Lu C."/>
        </authorList>
    </citation>
    <scope>NUCLEOTIDE SEQUENCE [LARGE SCALE GENOMIC DNA]</scope>
    <source>
        <strain evidence="1 2">SYSU T00b441</strain>
    </source>
</reference>
<evidence type="ECO:0000313" key="1">
    <source>
        <dbReference type="EMBL" id="MDO8106278.1"/>
    </source>
</evidence>
<dbReference type="RefSeq" id="WP_304599956.1">
    <property type="nucleotide sequence ID" value="NZ_JAUQYO010000001.1"/>
</dbReference>
<name>A0ABT9D627_9CELL</name>
<keyword evidence="2" id="KW-1185">Reference proteome</keyword>
<comment type="caution">
    <text evidence="1">The sequence shown here is derived from an EMBL/GenBank/DDBJ whole genome shotgun (WGS) entry which is preliminary data.</text>
</comment>
<gene>
    <name evidence="1" type="ORF">Q6348_03605</name>
</gene>
<dbReference type="EMBL" id="JAUQYP010000001">
    <property type="protein sequence ID" value="MDO8106278.1"/>
    <property type="molecule type" value="Genomic_DNA"/>
</dbReference>
<dbReference type="Proteomes" id="UP001232536">
    <property type="component" value="Unassembled WGS sequence"/>
</dbReference>
<organism evidence="1 2">
    <name type="scientific">Actinotalea lenta</name>
    <dbReference type="NCBI Taxonomy" id="3064654"/>
    <lineage>
        <taxon>Bacteria</taxon>
        <taxon>Bacillati</taxon>
        <taxon>Actinomycetota</taxon>
        <taxon>Actinomycetes</taxon>
        <taxon>Micrococcales</taxon>
        <taxon>Cellulomonadaceae</taxon>
        <taxon>Actinotalea</taxon>
    </lineage>
</organism>
<accession>A0ABT9D627</accession>
<sequence length="146" mass="15597">MARRAQLFVATHAGALARADALDAGVPPQSETPHVELTDLGALDLELLGEAAAQAVRFGRGDLEPAEVDLNHELLFKLPPFLVEVLGELSRAEDPDLPREVADAWAASAERDPHEGDPLPLLLRIVGVVVAAEQVGRNVYLWVASA</sequence>